<dbReference type="GO" id="GO:0015667">
    <property type="term" value="F:site-specific DNA-methyltransferase (cytosine-N4-specific) activity"/>
    <property type="evidence" value="ECO:0007669"/>
    <property type="project" value="UniProtKB-EC"/>
</dbReference>
<evidence type="ECO:0000259" key="4">
    <source>
        <dbReference type="Pfam" id="PF01555"/>
    </source>
</evidence>
<evidence type="ECO:0000256" key="2">
    <source>
        <dbReference type="ARBA" id="ARBA00022679"/>
    </source>
</evidence>
<reference evidence="5 6" key="1">
    <citation type="journal article" date="2014" name="Appl. Environ. Microbiol.">
        <title>Comparative Genome Analysis of 'Candidatus Methanoplasma termitum' Indicates a New Mode of Energy Metabolism in the Seventh Order of Methanogens.</title>
        <authorList>
            <person name="Lang K."/>
            <person name="Schuldes J."/>
            <person name="Klingl A."/>
            <person name="Poehlein A."/>
            <person name="Daniel R."/>
            <person name="Brune A."/>
        </authorList>
    </citation>
    <scope>NUCLEOTIDE SEQUENCE [LARGE SCALE GENOMIC DNA]</scope>
    <source>
        <strain evidence="6">Mpt1</strain>
    </source>
</reference>
<keyword evidence="3" id="KW-0949">S-adenosyl-L-methionine</keyword>
<dbReference type="EC" id="2.1.1.113" evidence="3"/>
<keyword evidence="1 3" id="KW-0489">Methyltransferase</keyword>
<protein>
    <recommendedName>
        <fullName evidence="3">Type II methyltransferase</fullName>
        <ecNumber evidence="3">2.1.1.113</ecNumber>
    </recommendedName>
    <alternativeName>
        <fullName evidence="3">N-4 cytosine-specific methyltransferase</fullName>
    </alternativeName>
</protein>
<comment type="catalytic activity">
    <reaction evidence="3">
        <text>a 2'-deoxycytidine in DNA + S-adenosyl-L-methionine = an N(4)-methyl-2'-deoxycytidine in DNA + S-adenosyl-L-homocysteine + H(+)</text>
        <dbReference type="Rhea" id="RHEA:16857"/>
        <dbReference type="Rhea" id="RHEA-COMP:11369"/>
        <dbReference type="Rhea" id="RHEA-COMP:13674"/>
        <dbReference type="ChEBI" id="CHEBI:15378"/>
        <dbReference type="ChEBI" id="CHEBI:57856"/>
        <dbReference type="ChEBI" id="CHEBI:59789"/>
        <dbReference type="ChEBI" id="CHEBI:85452"/>
        <dbReference type="ChEBI" id="CHEBI:137933"/>
        <dbReference type="EC" id="2.1.1.113"/>
    </reaction>
</comment>
<dbReference type="Gene3D" id="3.40.50.150">
    <property type="entry name" value="Vaccinia Virus protein VP39"/>
    <property type="match status" value="2"/>
</dbReference>
<evidence type="ECO:0000256" key="1">
    <source>
        <dbReference type="ARBA" id="ARBA00022603"/>
    </source>
</evidence>
<accession>A0A0A7LEX5</accession>
<dbReference type="Pfam" id="PF01555">
    <property type="entry name" value="N6_N4_Mtase"/>
    <property type="match status" value="2"/>
</dbReference>
<feature type="domain" description="DNA methylase N-4/N-6" evidence="4">
    <location>
        <begin position="202"/>
        <end position="327"/>
    </location>
</feature>
<dbReference type="InterPro" id="IPR001091">
    <property type="entry name" value="RM_Methyltransferase"/>
</dbReference>
<dbReference type="EMBL" id="CP010070">
    <property type="protein sequence ID" value="AIZ56882.1"/>
    <property type="molecule type" value="Genomic_DNA"/>
</dbReference>
<proteinExistence type="inferred from homology"/>
<dbReference type="HOGENOM" id="CLU_063228_0_0_2"/>
<keyword evidence="2 5" id="KW-0808">Transferase</keyword>
<feature type="domain" description="DNA methylase N-4/N-6" evidence="4">
    <location>
        <begin position="73"/>
        <end position="165"/>
    </location>
</feature>
<evidence type="ECO:0000256" key="3">
    <source>
        <dbReference type="RuleBase" id="RU362026"/>
    </source>
</evidence>
<dbReference type="REBASE" id="98767">
    <property type="entry name" value="M2.MteMpt1ORF10100P"/>
</dbReference>
<dbReference type="PRINTS" id="PR00508">
    <property type="entry name" value="S21N4MTFRASE"/>
</dbReference>
<comment type="similarity">
    <text evidence="3">Belongs to the N(4)/N(6)-methyltransferase family.</text>
</comment>
<dbReference type="Proteomes" id="UP000030787">
    <property type="component" value="Chromosome"/>
</dbReference>
<evidence type="ECO:0000313" key="5">
    <source>
        <dbReference type="EMBL" id="AIZ56882.1"/>
    </source>
</evidence>
<dbReference type="InterPro" id="IPR029063">
    <property type="entry name" value="SAM-dependent_MTases_sf"/>
</dbReference>
<dbReference type="GO" id="GO:0008170">
    <property type="term" value="F:N-methyltransferase activity"/>
    <property type="evidence" value="ECO:0007669"/>
    <property type="project" value="InterPro"/>
</dbReference>
<keyword evidence="6" id="KW-1185">Reference proteome</keyword>
<organism evidence="5 6">
    <name type="scientific">Candidatus Methanoplasma termitum</name>
    <dbReference type="NCBI Taxonomy" id="1577791"/>
    <lineage>
        <taxon>Archaea</taxon>
        <taxon>Methanobacteriati</taxon>
        <taxon>Thermoplasmatota</taxon>
        <taxon>Thermoplasmata</taxon>
        <taxon>Methanomassiliicoccales</taxon>
        <taxon>Methanomassiliicoccaceae</taxon>
        <taxon>Candidatus Methanoplasma</taxon>
    </lineage>
</organism>
<sequence length="341" mass="39087">MLKEAGYNTIEDLRNSDFFDIMKLPGFGYVTTCSLYLYISKDIVYQPMIEILDSKAEDVVVENKKIVPWEIYKKGKISGIQPSDFKLERTTVWSFPDRGDWASHTPQYRGNWSPRVVRNIIELYSKPGDLVLDPMVGGGTTPVECMLTGRNSISIDINQGAISITRNRLELPESMKKQIPKTVHRTFIGDVRNLDKIADESIDLIATHPPYANIIKYAPSVDGDLSQINDYDVFFSEFKKAIKEFHRVLKPGAYCSILMGDTHNRSHFVPITARLMFDFLKEGFVLKEDIIKKEWNCESDRNLGKYSNSSFLLTMHEHLFVFRKLNKGEGALKNSSRSFFE</sequence>
<dbReference type="GO" id="GO:0009307">
    <property type="term" value="P:DNA restriction-modification system"/>
    <property type="evidence" value="ECO:0007669"/>
    <property type="project" value="UniProtKB-KW"/>
</dbReference>
<gene>
    <name evidence="5" type="primary">mjaIIM</name>
    <name evidence="5" type="ORF">Mpt1_c10100</name>
</gene>
<dbReference type="InterPro" id="IPR002941">
    <property type="entry name" value="DNA_methylase_N4/N6"/>
</dbReference>
<dbReference type="CDD" id="cd02440">
    <property type="entry name" value="AdoMet_MTases"/>
    <property type="match status" value="1"/>
</dbReference>
<dbReference type="SUPFAM" id="SSF53335">
    <property type="entry name" value="S-adenosyl-L-methionine-dependent methyltransferases"/>
    <property type="match status" value="2"/>
</dbReference>
<dbReference type="KEGG" id="mear:Mpt1_c10100"/>
<dbReference type="GO" id="GO:0003677">
    <property type="term" value="F:DNA binding"/>
    <property type="evidence" value="ECO:0007669"/>
    <property type="project" value="InterPro"/>
</dbReference>
<name>A0A0A7LEX5_9ARCH</name>
<dbReference type="GO" id="GO:0032259">
    <property type="term" value="P:methylation"/>
    <property type="evidence" value="ECO:0007669"/>
    <property type="project" value="UniProtKB-KW"/>
</dbReference>
<evidence type="ECO:0000313" key="6">
    <source>
        <dbReference type="Proteomes" id="UP000030787"/>
    </source>
</evidence>
<dbReference type="AlphaFoldDB" id="A0A0A7LEX5"/>
<keyword evidence="3" id="KW-0680">Restriction system</keyword>
<dbReference type="STRING" id="1577791.Mpt1_c10100"/>